<dbReference type="AlphaFoldDB" id="A0A1A9X054"/>
<dbReference type="Proteomes" id="UP000091820">
    <property type="component" value="Unassembled WGS sequence"/>
</dbReference>
<keyword evidence="2" id="KW-1185">Reference proteome</keyword>
<protein>
    <submittedName>
        <fullName evidence="1">Uncharacterized protein</fullName>
    </submittedName>
</protein>
<dbReference type="EnsemblMetazoa" id="GBRI039356-RA">
    <property type="protein sequence ID" value="GBRI039356-PA"/>
    <property type="gene ID" value="GBRI039356"/>
</dbReference>
<evidence type="ECO:0000313" key="2">
    <source>
        <dbReference type="Proteomes" id="UP000091820"/>
    </source>
</evidence>
<organism evidence="1 2">
    <name type="scientific">Glossina brevipalpis</name>
    <dbReference type="NCBI Taxonomy" id="37001"/>
    <lineage>
        <taxon>Eukaryota</taxon>
        <taxon>Metazoa</taxon>
        <taxon>Ecdysozoa</taxon>
        <taxon>Arthropoda</taxon>
        <taxon>Hexapoda</taxon>
        <taxon>Insecta</taxon>
        <taxon>Pterygota</taxon>
        <taxon>Neoptera</taxon>
        <taxon>Endopterygota</taxon>
        <taxon>Diptera</taxon>
        <taxon>Brachycera</taxon>
        <taxon>Muscomorpha</taxon>
        <taxon>Hippoboscoidea</taxon>
        <taxon>Glossinidae</taxon>
        <taxon>Glossina</taxon>
    </lineage>
</organism>
<reference evidence="1" key="2">
    <citation type="submission" date="2020-05" db="UniProtKB">
        <authorList>
            <consortium name="EnsemblMetazoa"/>
        </authorList>
    </citation>
    <scope>IDENTIFICATION</scope>
    <source>
        <strain evidence="1">IAEA</strain>
    </source>
</reference>
<accession>A0A1A9X054</accession>
<proteinExistence type="predicted"/>
<name>A0A1A9X054_9MUSC</name>
<dbReference type="VEuPathDB" id="VectorBase:GBRI039356"/>
<reference evidence="2" key="1">
    <citation type="submission" date="2014-03" db="EMBL/GenBank/DDBJ databases">
        <authorList>
            <person name="Aksoy S."/>
            <person name="Warren W."/>
            <person name="Wilson R.K."/>
        </authorList>
    </citation>
    <scope>NUCLEOTIDE SEQUENCE [LARGE SCALE GENOMIC DNA]</scope>
    <source>
        <strain evidence="2">IAEA</strain>
    </source>
</reference>
<evidence type="ECO:0000313" key="1">
    <source>
        <dbReference type="EnsemblMetazoa" id="GBRI039356-PA"/>
    </source>
</evidence>
<sequence length="119" mass="14098">MFCESETESSAYKSVGLIKRLDKNYAGKFPIDTAQRIYEMIEKVCSHNQIVLDHFRSKKTIMYMYTHVYPELTEIISVNINHSKGLRKKLDIFVEANIRLRSNVDISNRLNYNYHIYDK</sequence>